<dbReference type="InterPro" id="IPR001296">
    <property type="entry name" value="Glyco_trans_1"/>
</dbReference>
<keyword evidence="4" id="KW-1185">Reference proteome</keyword>
<evidence type="ECO:0000313" key="3">
    <source>
        <dbReference type="EMBL" id="SFJ48622.1"/>
    </source>
</evidence>
<dbReference type="PANTHER" id="PTHR12526">
    <property type="entry name" value="GLYCOSYLTRANSFERASE"/>
    <property type="match status" value="1"/>
</dbReference>
<keyword evidence="3" id="KW-0808">Transferase</keyword>
<organism evidence="3 4">
    <name type="scientific">Olleya namhaensis</name>
    <dbReference type="NCBI Taxonomy" id="1144750"/>
    <lineage>
        <taxon>Bacteria</taxon>
        <taxon>Pseudomonadati</taxon>
        <taxon>Bacteroidota</taxon>
        <taxon>Flavobacteriia</taxon>
        <taxon>Flavobacteriales</taxon>
        <taxon>Flavobacteriaceae</taxon>
    </lineage>
</organism>
<dbReference type="Gene3D" id="3.40.50.2000">
    <property type="entry name" value="Glycogen Phosphorylase B"/>
    <property type="match status" value="2"/>
</dbReference>
<dbReference type="RefSeq" id="WP_090841361.1">
    <property type="nucleotide sequence ID" value="NZ_FORM01000008.1"/>
</dbReference>
<gene>
    <name evidence="3" type="ORF">SAMN05443431_108100</name>
</gene>
<proteinExistence type="predicted"/>
<dbReference type="Proteomes" id="UP000199559">
    <property type="component" value="Unassembled WGS sequence"/>
</dbReference>
<feature type="domain" description="Glycosyltransferase subfamily 4-like N-terminal" evidence="2">
    <location>
        <begin position="19"/>
        <end position="176"/>
    </location>
</feature>
<evidence type="ECO:0000259" key="1">
    <source>
        <dbReference type="Pfam" id="PF00534"/>
    </source>
</evidence>
<name>A0A1I3RRU6_9FLAO</name>
<dbReference type="Pfam" id="PF00534">
    <property type="entry name" value="Glycos_transf_1"/>
    <property type="match status" value="1"/>
</dbReference>
<evidence type="ECO:0000259" key="2">
    <source>
        <dbReference type="Pfam" id="PF13439"/>
    </source>
</evidence>
<sequence length="370" mass="41752">MQTNNKINVGIVASSLAGGGAERTSAKLSQILEGFGFHVHVITVLSGEDFKFSGQRFDLGILKAKGTPIFGRLQRLIAFKQYLKKHDISIVVDSRSRPTFIKEWLINKLVYTKLNVVYWVHNYNTETYIPKARFLARLIYKSDTNFITVSQAINEKIKQNYGFTNVTTIYNAFDKDFLNYATDVNLNLPEQYILYFGRLVNKSKNITLLINAYSQSKLPMQNVKLVILGDGEDKVELQQLASALKLEEYVLFYNFTKAPAKFIKDAKYTVLTSRYEGFPMVLLESLSMGTPVVSVDCQSGPSEIILDKQNGLLVENFNTETLAVALNTFIFDTDLYSACKASAKSSVSHLSEEVIGAQWSNYLKRINETN</sequence>
<accession>A0A1I3RRU6</accession>
<dbReference type="AlphaFoldDB" id="A0A1I3RRU6"/>
<protein>
    <submittedName>
        <fullName evidence="3">Glycosyltransferase involved in cell wall bisynthesis</fullName>
    </submittedName>
</protein>
<dbReference type="SUPFAM" id="SSF53756">
    <property type="entry name" value="UDP-Glycosyltransferase/glycogen phosphorylase"/>
    <property type="match status" value="1"/>
</dbReference>
<dbReference type="PANTHER" id="PTHR12526:SF630">
    <property type="entry name" value="GLYCOSYLTRANSFERASE"/>
    <property type="match status" value="1"/>
</dbReference>
<feature type="domain" description="Glycosyl transferase family 1" evidence="1">
    <location>
        <begin position="185"/>
        <end position="344"/>
    </location>
</feature>
<evidence type="ECO:0000313" key="4">
    <source>
        <dbReference type="Proteomes" id="UP000199559"/>
    </source>
</evidence>
<dbReference type="Pfam" id="PF13439">
    <property type="entry name" value="Glyco_transf_4"/>
    <property type="match status" value="1"/>
</dbReference>
<dbReference type="STRING" id="1144750.SAMN05443431_108100"/>
<dbReference type="GO" id="GO:0016757">
    <property type="term" value="F:glycosyltransferase activity"/>
    <property type="evidence" value="ECO:0007669"/>
    <property type="project" value="InterPro"/>
</dbReference>
<reference evidence="4" key="1">
    <citation type="submission" date="2016-10" db="EMBL/GenBank/DDBJ databases">
        <authorList>
            <person name="Varghese N."/>
            <person name="Submissions S."/>
        </authorList>
    </citation>
    <scope>NUCLEOTIDE SEQUENCE [LARGE SCALE GENOMIC DNA]</scope>
    <source>
        <strain evidence="4">DSM 28881</strain>
    </source>
</reference>
<dbReference type="EMBL" id="FORM01000008">
    <property type="protein sequence ID" value="SFJ48622.1"/>
    <property type="molecule type" value="Genomic_DNA"/>
</dbReference>
<dbReference type="InterPro" id="IPR028098">
    <property type="entry name" value="Glyco_trans_4-like_N"/>
</dbReference>